<protein>
    <recommendedName>
        <fullName evidence="6">RNA polymerase sigma factor</fullName>
    </recommendedName>
</protein>
<evidence type="ECO:0000256" key="1">
    <source>
        <dbReference type="ARBA" id="ARBA00010641"/>
    </source>
</evidence>
<dbReference type="EMBL" id="BMUW01000010">
    <property type="protein sequence ID" value="GGZ68198.1"/>
    <property type="molecule type" value="Genomic_DNA"/>
</dbReference>
<dbReference type="InterPro" id="IPR000838">
    <property type="entry name" value="RNA_pol_sigma70_ECF_CS"/>
</dbReference>
<dbReference type="SUPFAM" id="SSF88946">
    <property type="entry name" value="Sigma2 domain of RNA polymerase sigma factors"/>
    <property type="match status" value="1"/>
</dbReference>
<evidence type="ECO:0000256" key="5">
    <source>
        <dbReference type="ARBA" id="ARBA00023163"/>
    </source>
</evidence>
<keyword evidence="2 6" id="KW-0805">Transcription regulation</keyword>
<dbReference type="PANTHER" id="PTHR43133:SF61">
    <property type="entry name" value="ECF RNA POLYMERASE SIGMA FACTOR SIGC"/>
    <property type="match status" value="1"/>
</dbReference>
<evidence type="ECO:0000256" key="3">
    <source>
        <dbReference type="ARBA" id="ARBA00023082"/>
    </source>
</evidence>
<keyword evidence="3 6" id="KW-0731">Sigma factor</keyword>
<keyword evidence="4 6" id="KW-0238">DNA-binding</keyword>
<feature type="region of interest" description="Disordered" evidence="7">
    <location>
        <begin position="1"/>
        <end position="23"/>
    </location>
</feature>
<feature type="domain" description="RNA polymerase sigma-70 region 2" evidence="8">
    <location>
        <begin position="104"/>
        <end position="168"/>
    </location>
</feature>
<dbReference type="InterPro" id="IPR039425">
    <property type="entry name" value="RNA_pol_sigma-70-like"/>
</dbReference>
<evidence type="ECO:0000259" key="8">
    <source>
        <dbReference type="Pfam" id="PF04542"/>
    </source>
</evidence>
<accession>A0ABQ3C569</accession>
<name>A0ABQ3C569_9ACTN</name>
<dbReference type="InterPro" id="IPR013324">
    <property type="entry name" value="RNA_pol_sigma_r3/r4-like"/>
</dbReference>
<comment type="similarity">
    <text evidence="1 6">Belongs to the sigma-70 factor family. ECF subfamily.</text>
</comment>
<dbReference type="Gene3D" id="1.10.1740.10">
    <property type="match status" value="1"/>
</dbReference>
<evidence type="ECO:0000256" key="4">
    <source>
        <dbReference type="ARBA" id="ARBA00023125"/>
    </source>
</evidence>
<dbReference type="InterPro" id="IPR036388">
    <property type="entry name" value="WH-like_DNA-bd_sf"/>
</dbReference>
<proteinExistence type="inferred from homology"/>
<dbReference type="InterPro" id="IPR013325">
    <property type="entry name" value="RNA_pol_sigma_r2"/>
</dbReference>
<evidence type="ECO:0000313" key="11">
    <source>
        <dbReference type="Proteomes" id="UP000624183"/>
    </source>
</evidence>
<keyword evidence="11" id="KW-1185">Reference proteome</keyword>
<dbReference type="SUPFAM" id="SSF88659">
    <property type="entry name" value="Sigma3 and sigma4 domains of RNA polymerase sigma factors"/>
    <property type="match status" value="1"/>
</dbReference>
<dbReference type="InterPro" id="IPR013249">
    <property type="entry name" value="RNA_pol_sigma70_r4_t2"/>
</dbReference>
<dbReference type="Pfam" id="PF08281">
    <property type="entry name" value="Sigma70_r4_2"/>
    <property type="match status" value="1"/>
</dbReference>
<dbReference type="Pfam" id="PF04542">
    <property type="entry name" value="Sigma70_r2"/>
    <property type="match status" value="1"/>
</dbReference>
<reference evidence="11" key="1">
    <citation type="journal article" date="2019" name="Int. J. Syst. Evol. Microbiol.">
        <title>The Global Catalogue of Microorganisms (GCM) 10K type strain sequencing project: providing services to taxonomists for standard genome sequencing and annotation.</title>
        <authorList>
            <consortium name="The Broad Institute Genomics Platform"/>
            <consortium name="The Broad Institute Genome Sequencing Center for Infectious Disease"/>
            <person name="Wu L."/>
            <person name="Ma J."/>
        </authorList>
    </citation>
    <scope>NUCLEOTIDE SEQUENCE [LARGE SCALE GENOMIC DNA]</scope>
    <source>
        <strain evidence="11">JCM 4602</strain>
    </source>
</reference>
<comment type="caution">
    <text evidence="10">The sequence shown here is derived from an EMBL/GenBank/DDBJ whole genome shotgun (WGS) entry which is preliminary data.</text>
</comment>
<dbReference type="InterPro" id="IPR014284">
    <property type="entry name" value="RNA_pol_sigma-70_dom"/>
</dbReference>
<dbReference type="InterPro" id="IPR007627">
    <property type="entry name" value="RNA_pol_sigma70_r2"/>
</dbReference>
<keyword evidence="5 6" id="KW-0804">Transcription</keyword>
<feature type="domain" description="RNA polymerase sigma factor 70 region 4 type 2" evidence="9">
    <location>
        <begin position="200"/>
        <end position="251"/>
    </location>
</feature>
<evidence type="ECO:0000259" key="9">
    <source>
        <dbReference type="Pfam" id="PF08281"/>
    </source>
</evidence>
<dbReference type="Proteomes" id="UP000624183">
    <property type="component" value="Unassembled WGS sequence"/>
</dbReference>
<evidence type="ECO:0000256" key="6">
    <source>
        <dbReference type="RuleBase" id="RU000716"/>
    </source>
</evidence>
<dbReference type="NCBIfam" id="TIGR02937">
    <property type="entry name" value="sigma70-ECF"/>
    <property type="match status" value="1"/>
</dbReference>
<evidence type="ECO:0000256" key="7">
    <source>
        <dbReference type="SAM" id="MobiDB-lite"/>
    </source>
</evidence>
<dbReference type="PROSITE" id="PS01063">
    <property type="entry name" value="SIGMA70_ECF"/>
    <property type="match status" value="1"/>
</dbReference>
<evidence type="ECO:0000256" key="2">
    <source>
        <dbReference type="ARBA" id="ARBA00023015"/>
    </source>
</evidence>
<organism evidence="10 11">
    <name type="scientific">Streptomyces rubiginosohelvolus</name>
    <dbReference type="NCBI Taxonomy" id="67362"/>
    <lineage>
        <taxon>Bacteria</taxon>
        <taxon>Bacillati</taxon>
        <taxon>Actinomycetota</taxon>
        <taxon>Actinomycetes</taxon>
        <taxon>Kitasatosporales</taxon>
        <taxon>Streptomycetaceae</taxon>
        <taxon>Streptomyces</taxon>
    </lineage>
</organism>
<evidence type="ECO:0000313" key="10">
    <source>
        <dbReference type="EMBL" id="GGZ68198.1"/>
    </source>
</evidence>
<feature type="compositionally biased region" description="Low complexity" evidence="7">
    <location>
        <begin position="1"/>
        <end position="16"/>
    </location>
</feature>
<dbReference type="Gene3D" id="1.10.10.10">
    <property type="entry name" value="Winged helix-like DNA-binding domain superfamily/Winged helix DNA-binding domain"/>
    <property type="match status" value="1"/>
</dbReference>
<dbReference type="PANTHER" id="PTHR43133">
    <property type="entry name" value="RNA POLYMERASE ECF-TYPE SIGMA FACTO"/>
    <property type="match status" value="1"/>
</dbReference>
<gene>
    <name evidence="10" type="ORF">GCM10010328_49250</name>
</gene>
<sequence length="269" mass="28242">MTLPAPALPAAAASPAAAPPVRPPALSAAALPAAAQPAVALTAALSAAASPPVRPTVSRPPVLRVSAARPPHPRVPAARQNDGQITDWALAAGGGDQEAADRFVRATYEDVRRFVAYLSSDAPGADDLAQETYLRAMSGLARFAGRSCARTWLMSIARRVVIDRHRAAAVRPRTADTADWQTAAERAQPRHLPGFEESAAVLDALRRLDPARRQAFVLTQLLGASYEEAAAAAGCPIGTVRSRVARARRELAGQWRAEPADPADLVRAG</sequence>